<dbReference type="InterPro" id="IPR006638">
    <property type="entry name" value="Elp3/MiaA/NifB-like_rSAM"/>
</dbReference>
<evidence type="ECO:0000256" key="2">
    <source>
        <dbReference type="ARBA" id="ARBA00017228"/>
    </source>
</evidence>
<accession>A0ABS2F2M6</accession>
<dbReference type="PROSITE" id="PS51918">
    <property type="entry name" value="RADICAL_SAM"/>
    <property type="match status" value="1"/>
</dbReference>
<comment type="similarity">
    <text evidence="1">Belongs to the anaerobic coproporphyrinogen-III oxidase family. HemW subfamily.</text>
</comment>
<sequence>MCAREARGAAAPGVGALYLHIPFCARKCAYCDFASRAARPGDPLVAAYVRALEAQLEEAASLGLLEGCETAYVGGGTPSLLGPSLLGGLVERVVRTCAPGELSSEANPDSLTDEVIDALRRAGATRLSVGVQSLDDAELACLGRLHDAASARERVRAAVASGLDVSVDLMCATPGQTDASWARTLAGAVALGVGHVSVYPLQIEEGTEFDRRYADDPCAFNDPDVQANRMTQAQAVLEGHGLARYEVASYARPGRECRHNIAYWTGVPYLGLGTKASSMLDVKLYLRLCGAVPGLPEPPAGTARVRLTVESGARAIAGDPRLSALSLSTEFLGAREAAAEDLMLAMRMTRGAGPGLLGRAREAIPAERLEGALREAVDTGLAAWSAGRLVPTQRGWLLGNELYGLMWDLAGTC</sequence>
<dbReference type="InterPro" id="IPR004559">
    <property type="entry name" value="HemW-like"/>
</dbReference>
<dbReference type="InterPro" id="IPR007197">
    <property type="entry name" value="rSAM"/>
</dbReference>
<evidence type="ECO:0000256" key="6">
    <source>
        <dbReference type="ARBA" id="ARBA00023004"/>
    </source>
</evidence>
<evidence type="ECO:0000256" key="8">
    <source>
        <dbReference type="ARBA" id="ARBA00023186"/>
    </source>
</evidence>
<feature type="domain" description="Radical SAM core" evidence="9">
    <location>
        <begin position="9"/>
        <end position="240"/>
    </location>
</feature>
<keyword evidence="5" id="KW-0479">Metal-binding</keyword>
<evidence type="ECO:0000256" key="7">
    <source>
        <dbReference type="ARBA" id="ARBA00023014"/>
    </source>
</evidence>
<proteinExistence type="inferred from homology"/>
<keyword evidence="11" id="KW-1185">Reference proteome</keyword>
<dbReference type="Gene3D" id="3.20.20.70">
    <property type="entry name" value="Aldolase class I"/>
    <property type="match status" value="1"/>
</dbReference>
<evidence type="ECO:0000256" key="3">
    <source>
        <dbReference type="ARBA" id="ARBA00022617"/>
    </source>
</evidence>
<dbReference type="PANTHER" id="PTHR13932:SF5">
    <property type="entry name" value="RADICAL S-ADENOSYL METHIONINE DOMAIN-CONTAINING PROTEIN 1, MITOCHONDRIAL"/>
    <property type="match status" value="1"/>
</dbReference>
<dbReference type="InterPro" id="IPR034505">
    <property type="entry name" value="Coproporphyrinogen-III_oxidase"/>
</dbReference>
<dbReference type="SFLD" id="SFLDG01065">
    <property type="entry name" value="anaerobic_coproporphyrinogen-I"/>
    <property type="match status" value="1"/>
</dbReference>
<keyword evidence="6" id="KW-0408">Iron</keyword>
<dbReference type="SUPFAM" id="SSF102114">
    <property type="entry name" value="Radical SAM enzymes"/>
    <property type="match status" value="1"/>
</dbReference>
<dbReference type="InterPro" id="IPR013785">
    <property type="entry name" value="Aldolase_TIM"/>
</dbReference>
<comment type="caution">
    <text evidence="10">The sequence shown here is derived from an EMBL/GenBank/DDBJ whole genome shotgun (WGS) entry which is preliminary data.</text>
</comment>
<evidence type="ECO:0000313" key="10">
    <source>
        <dbReference type="EMBL" id="MBM6775251.1"/>
    </source>
</evidence>
<keyword evidence="4" id="KW-0949">S-adenosyl-L-methionine</keyword>
<keyword evidence="8" id="KW-0143">Chaperone</keyword>
<dbReference type="EMBL" id="JACSNQ010000014">
    <property type="protein sequence ID" value="MBM6775251.1"/>
    <property type="molecule type" value="Genomic_DNA"/>
</dbReference>
<dbReference type="InterPro" id="IPR058240">
    <property type="entry name" value="rSAM_sf"/>
</dbReference>
<dbReference type="SFLD" id="SFLDF00562">
    <property type="entry name" value="HemN-like__clustered_with_heat"/>
    <property type="match status" value="1"/>
</dbReference>
<organism evidence="10 11">
    <name type="scientific">Olsenella profusa</name>
    <dbReference type="NCBI Taxonomy" id="138595"/>
    <lineage>
        <taxon>Bacteria</taxon>
        <taxon>Bacillati</taxon>
        <taxon>Actinomycetota</taxon>
        <taxon>Coriobacteriia</taxon>
        <taxon>Coriobacteriales</taxon>
        <taxon>Atopobiaceae</taxon>
        <taxon>Olsenella</taxon>
    </lineage>
</organism>
<gene>
    <name evidence="10" type="ORF">H9X80_06810</name>
</gene>
<reference evidence="10 11" key="1">
    <citation type="journal article" date="2021" name="Sci. Rep.">
        <title>The distribution of antibiotic resistance genes in chicken gut microbiota commensals.</title>
        <authorList>
            <person name="Juricova H."/>
            <person name="Matiasovicova J."/>
            <person name="Kubasova T."/>
            <person name="Cejkova D."/>
            <person name="Rychlik I."/>
        </authorList>
    </citation>
    <scope>NUCLEOTIDE SEQUENCE [LARGE SCALE GENOMIC DNA]</scope>
    <source>
        <strain evidence="10 11">An794</strain>
    </source>
</reference>
<evidence type="ECO:0000259" key="9">
    <source>
        <dbReference type="PROSITE" id="PS51918"/>
    </source>
</evidence>
<dbReference type="RefSeq" id="WP_204793592.1">
    <property type="nucleotide sequence ID" value="NZ_JACSNQ010000014.1"/>
</dbReference>
<dbReference type="SFLD" id="SFLDS00029">
    <property type="entry name" value="Radical_SAM"/>
    <property type="match status" value="1"/>
</dbReference>
<evidence type="ECO:0000313" key="11">
    <source>
        <dbReference type="Proteomes" id="UP000712527"/>
    </source>
</evidence>
<dbReference type="PANTHER" id="PTHR13932">
    <property type="entry name" value="COPROPORPHYRINIGEN III OXIDASE"/>
    <property type="match status" value="1"/>
</dbReference>
<name>A0ABS2F2M6_9ACTN</name>
<keyword evidence="7" id="KW-0411">Iron-sulfur</keyword>
<keyword evidence="3" id="KW-0349">Heme</keyword>
<evidence type="ECO:0000256" key="5">
    <source>
        <dbReference type="ARBA" id="ARBA00022723"/>
    </source>
</evidence>
<dbReference type="Proteomes" id="UP000712527">
    <property type="component" value="Unassembled WGS sequence"/>
</dbReference>
<dbReference type="CDD" id="cd01335">
    <property type="entry name" value="Radical_SAM"/>
    <property type="match status" value="1"/>
</dbReference>
<dbReference type="SMART" id="SM00729">
    <property type="entry name" value="Elp3"/>
    <property type="match status" value="1"/>
</dbReference>
<protein>
    <recommendedName>
        <fullName evidence="2">Heme chaperone HemW</fullName>
    </recommendedName>
</protein>
<evidence type="ECO:0000256" key="1">
    <source>
        <dbReference type="ARBA" id="ARBA00006100"/>
    </source>
</evidence>
<evidence type="ECO:0000256" key="4">
    <source>
        <dbReference type="ARBA" id="ARBA00022691"/>
    </source>
</evidence>
<dbReference type="Pfam" id="PF04055">
    <property type="entry name" value="Radical_SAM"/>
    <property type="match status" value="1"/>
</dbReference>